<keyword evidence="3" id="KW-1185">Reference proteome</keyword>
<gene>
    <name evidence="2" type="ORF">I6U51_08510</name>
</gene>
<protein>
    <submittedName>
        <fullName evidence="2">Alpha/beta-type small acid-soluble spore protein</fullName>
    </submittedName>
</protein>
<dbReference type="AlphaFoldDB" id="A0A934HWV0"/>
<reference evidence="2" key="1">
    <citation type="submission" date="2020-12" db="EMBL/GenBank/DDBJ databases">
        <title>Clostridium thailandense sp. nov., a novel acetogenic bacterium isolated from peat land soil in Thailand.</title>
        <authorList>
            <person name="Chaikitkaew S."/>
            <person name="Birkeland N.K."/>
        </authorList>
    </citation>
    <scope>NUCLEOTIDE SEQUENCE</scope>
    <source>
        <strain evidence="2">DSM 17425</strain>
    </source>
</reference>
<comment type="caution">
    <text evidence="2">The sequence shown here is derived from an EMBL/GenBank/DDBJ whole genome shotgun (WGS) entry which is preliminary data.</text>
</comment>
<accession>A0A934HWV0</accession>
<evidence type="ECO:0000313" key="2">
    <source>
        <dbReference type="EMBL" id="MBI6872754.1"/>
    </source>
</evidence>
<name>A0A934HWV0_9CLOT</name>
<evidence type="ECO:0000256" key="1">
    <source>
        <dbReference type="ARBA" id="ARBA00003863"/>
    </source>
</evidence>
<comment type="function">
    <text evidence="1">SASP are bound to spore DNA. They are double-stranded DNA-binding proteins that cause DNA to change to an a-like conformation. They protect the DNA backbone from chemical and enzymatic cleavage and are thus involved in dormant spore's high resistance to UV light.</text>
</comment>
<dbReference type="Gene3D" id="6.10.10.80">
    <property type="entry name" value="Small, acid-soluble spore protein, alpha/beta type-like"/>
    <property type="match status" value="1"/>
</dbReference>
<dbReference type="InterPro" id="IPR038300">
    <property type="entry name" value="SASP_sf_alpha/beta"/>
</dbReference>
<evidence type="ECO:0000313" key="3">
    <source>
        <dbReference type="Proteomes" id="UP000622687"/>
    </source>
</evidence>
<dbReference type="GO" id="GO:0006265">
    <property type="term" value="P:DNA topological change"/>
    <property type="evidence" value="ECO:0007669"/>
    <property type="project" value="InterPro"/>
</dbReference>
<dbReference type="RefSeq" id="WP_211142253.1">
    <property type="nucleotide sequence ID" value="NZ_JAEEGB010000008.1"/>
</dbReference>
<dbReference type="Pfam" id="PF00269">
    <property type="entry name" value="SASP"/>
    <property type="match status" value="1"/>
</dbReference>
<dbReference type="EMBL" id="JAEEGB010000008">
    <property type="protein sequence ID" value="MBI6872754.1"/>
    <property type="molecule type" value="Genomic_DNA"/>
</dbReference>
<organism evidence="2 3">
    <name type="scientific">Clostridium aciditolerans</name>
    <dbReference type="NCBI Taxonomy" id="339861"/>
    <lineage>
        <taxon>Bacteria</taxon>
        <taxon>Bacillati</taxon>
        <taxon>Bacillota</taxon>
        <taxon>Clostridia</taxon>
        <taxon>Eubacteriales</taxon>
        <taxon>Clostridiaceae</taxon>
        <taxon>Clostridium</taxon>
    </lineage>
</organism>
<dbReference type="Proteomes" id="UP000622687">
    <property type="component" value="Unassembled WGS sequence"/>
</dbReference>
<proteinExistence type="predicted"/>
<sequence length="59" mass="6750">MPDKKISQAREGLNKAKIEAALELHGKVEYEYRGNISSRENGSIVKKMVEEYERNLIGK</sequence>
<dbReference type="GO" id="GO:0003690">
    <property type="term" value="F:double-stranded DNA binding"/>
    <property type="evidence" value="ECO:0007669"/>
    <property type="project" value="InterPro"/>
</dbReference>
<dbReference type="InterPro" id="IPR001448">
    <property type="entry name" value="SASP_alpha/beta-type"/>
</dbReference>